<dbReference type="SUPFAM" id="SSF50814">
    <property type="entry name" value="Lipocalins"/>
    <property type="match status" value="1"/>
</dbReference>
<dbReference type="Proteomes" id="UP000527355">
    <property type="component" value="Unassembled WGS sequence"/>
</dbReference>
<evidence type="ECO:0000313" key="2">
    <source>
        <dbReference type="Proteomes" id="UP000527355"/>
    </source>
</evidence>
<reference evidence="1 2" key="1">
    <citation type="journal article" date="2020" name="Nature">
        <title>Six reference-quality genomes reveal evolution of bat adaptations.</title>
        <authorList>
            <person name="Jebb D."/>
            <person name="Huang Z."/>
            <person name="Pippel M."/>
            <person name="Hughes G.M."/>
            <person name="Lavrichenko K."/>
            <person name="Devanna P."/>
            <person name="Winkler S."/>
            <person name="Jermiin L.S."/>
            <person name="Skirmuntt E.C."/>
            <person name="Katzourakis A."/>
            <person name="Burkitt-Gray L."/>
            <person name="Ray D.A."/>
            <person name="Sullivan K.A.M."/>
            <person name="Roscito J.G."/>
            <person name="Kirilenko B.M."/>
            <person name="Davalos L.M."/>
            <person name="Corthals A.P."/>
            <person name="Power M.L."/>
            <person name="Jones G."/>
            <person name="Ransome R.D."/>
            <person name="Dechmann D.K.N."/>
            <person name="Locatelli A.G."/>
            <person name="Puechmaille S.J."/>
            <person name="Fedrigo O."/>
            <person name="Jarvis E.D."/>
            <person name="Hiller M."/>
            <person name="Vernes S.C."/>
            <person name="Myers E.W."/>
            <person name="Teeling E.C."/>
        </authorList>
    </citation>
    <scope>NUCLEOTIDE SEQUENCE [LARGE SCALE GENOMIC DNA]</scope>
    <source>
        <strain evidence="1">MMyoMyo1</strain>
        <tissue evidence="1">Flight muscle</tissue>
    </source>
</reference>
<accession>A0A7J7T4P1</accession>
<sequence>MAKPDCVITSDGQNLTGKTESTVKVTQCSRSLRDKSEETAADGTIAQATCSFVNGALARHRERAGKESARTRRLEGGS</sequence>
<name>A0A7J7T4P1_MYOMY</name>
<organism evidence="1 2">
    <name type="scientific">Myotis myotis</name>
    <name type="common">Greater mouse-eared bat</name>
    <name type="synonym">Vespertilio myotis</name>
    <dbReference type="NCBI Taxonomy" id="51298"/>
    <lineage>
        <taxon>Eukaryota</taxon>
        <taxon>Metazoa</taxon>
        <taxon>Chordata</taxon>
        <taxon>Craniata</taxon>
        <taxon>Vertebrata</taxon>
        <taxon>Euteleostomi</taxon>
        <taxon>Mammalia</taxon>
        <taxon>Eutheria</taxon>
        <taxon>Laurasiatheria</taxon>
        <taxon>Chiroptera</taxon>
        <taxon>Yangochiroptera</taxon>
        <taxon>Vespertilionidae</taxon>
        <taxon>Myotis</taxon>
    </lineage>
</organism>
<evidence type="ECO:0000313" key="1">
    <source>
        <dbReference type="EMBL" id="KAF6295604.1"/>
    </source>
</evidence>
<dbReference type="VEuPathDB" id="HostDB:LOC118671475"/>
<proteinExistence type="predicted"/>
<dbReference type="AlphaFoldDB" id="A0A7J7T4P1"/>
<comment type="caution">
    <text evidence="1">The sequence shown here is derived from an EMBL/GenBank/DDBJ whole genome shotgun (WGS) entry which is preliminary data.</text>
</comment>
<gene>
    <name evidence="1" type="ORF">mMyoMyo1_004747</name>
</gene>
<dbReference type="Gene3D" id="2.40.128.20">
    <property type="match status" value="1"/>
</dbReference>
<dbReference type="EMBL" id="JABWUV010000017">
    <property type="protein sequence ID" value="KAF6295604.1"/>
    <property type="molecule type" value="Genomic_DNA"/>
</dbReference>
<protein>
    <submittedName>
        <fullName evidence="1">Uncharacterized protein</fullName>
    </submittedName>
</protein>
<keyword evidence="2" id="KW-1185">Reference proteome</keyword>
<dbReference type="InterPro" id="IPR012674">
    <property type="entry name" value="Calycin"/>
</dbReference>